<reference evidence="16" key="2">
    <citation type="submission" date="2020-09" db="EMBL/GenBank/DDBJ databases">
        <authorList>
            <person name="Sun Q."/>
            <person name="Zhou Y."/>
        </authorList>
    </citation>
    <scope>NUCLEOTIDE SEQUENCE</scope>
    <source>
        <strain evidence="16">CGMCC 1.14988</strain>
    </source>
</reference>
<organism evidence="16 17">
    <name type="scientific">Egicoccus halophilus</name>
    <dbReference type="NCBI Taxonomy" id="1670830"/>
    <lineage>
        <taxon>Bacteria</taxon>
        <taxon>Bacillati</taxon>
        <taxon>Actinomycetota</taxon>
        <taxon>Nitriliruptoria</taxon>
        <taxon>Egicoccales</taxon>
        <taxon>Egicoccaceae</taxon>
        <taxon>Egicoccus</taxon>
    </lineage>
</organism>
<comment type="caution">
    <text evidence="16">The sequence shown here is derived from an EMBL/GenBank/DDBJ whole genome shotgun (WGS) entry which is preliminary data.</text>
</comment>
<evidence type="ECO:0000256" key="1">
    <source>
        <dbReference type="ARBA" id="ARBA00005121"/>
    </source>
</evidence>
<sequence>MKVYTKRGDDGTTGLLYGGRVDKDDLRTTAYGTVDEACSALGLARAELDGHLHGLVLEVQRELFVVGAQLATLVEHWERLEAGVSLVDDPMVDALDARIDACVARHPLPTTFVVPGGNRAAAALDLARAVCRRAERHVVAMARAGQLPDQAPLRYLNRCADYLYVLAREAEGEHVPSRDER</sequence>
<keyword evidence="8 14" id="KW-0067">ATP-binding</keyword>
<keyword evidence="7 14" id="KW-0547">Nucleotide-binding</keyword>
<evidence type="ECO:0000256" key="5">
    <source>
        <dbReference type="ARBA" id="ARBA00022573"/>
    </source>
</evidence>
<evidence type="ECO:0000256" key="14">
    <source>
        <dbReference type="RuleBase" id="RU366026"/>
    </source>
</evidence>
<comment type="catalytic activity">
    <reaction evidence="12 14">
        <text>2 cob(II)yrinate a,c diamide + reduced [electron-transfer flavoprotein] + 2 ATP = 2 adenosylcob(III)yrinate a,c-diamide + 2 triphosphate + oxidized [electron-transfer flavoprotein] + 3 H(+)</text>
        <dbReference type="Rhea" id="RHEA:11528"/>
        <dbReference type="Rhea" id="RHEA-COMP:10685"/>
        <dbReference type="Rhea" id="RHEA-COMP:10686"/>
        <dbReference type="ChEBI" id="CHEBI:15378"/>
        <dbReference type="ChEBI" id="CHEBI:18036"/>
        <dbReference type="ChEBI" id="CHEBI:30616"/>
        <dbReference type="ChEBI" id="CHEBI:57692"/>
        <dbReference type="ChEBI" id="CHEBI:58307"/>
        <dbReference type="ChEBI" id="CHEBI:58503"/>
        <dbReference type="ChEBI" id="CHEBI:58537"/>
        <dbReference type="EC" id="2.5.1.17"/>
    </reaction>
</comment>
<dbReference type="PANTHER" id="PTHR12213">
    <property type="entry name" value="CORRINOID ADENOSYLTRANSFERASE"/>
    <property type="match status" value="1"/>
</dbReference>
<evidence type="ECO:0000259" key="15">
    <source>
        <dbReference type="Pfam" id="PF01923"/>
    </source>
</evidence>
<feature type="domain" description="Cobalamin adenosyltransferase-like" evidence="15">
    <location>
        <begin position="3"/>
        <end position="169"/>
    </location>
</feature>
<evidence type="ECO:0000256" key="9">
    <source>
        <dbReference type="ARBA" id="ARBA00031529"/>
    </source>
</evidence>
<dbReference type="InterPro" id="IPR016030">
    <property type="entry name" value="CblAdoTrfase-like"/>
</dbReference>
<comment type="catalytic activity">
    <reaction evidence="13 14">
        <text>2 cob(II)alamin + reduced [electron-transfer flavoprotein] + 2 ATP = 2 adenosylcob(III)alamin + 2 triphosphate + oxidized [electron-transfer flavoprotein] + 3 H(+)</text>
        <dbReference type="Rhea" id="RHEA:28671"/>
        <dbReference type="Rhea" id="RHEA-COMP:10685"/>
        <dbReference type="Rhea" id="RHEA-COMP:10686"/>
        <dbReference type="ChEBI" id="CHEBI:15378"/>
        <dbReference type="ChEBI" id="CHEBI:16304"/>
        <dbReference type="ChEBI" id="CHEBI:18036"/>
        <dbReference type="ChEBI" id="CHEBI:18408"/>
        <dbReference type="ChEBI" id="CHEBI:30616"/>
        <dbReference type="ChEBI" id="CHEBI:57692"/>
        <dbReference type="ChEBI" id="CHEBI:58307"/>
        <dbReference type="EC" id="2.5.1.17"/>
    </reaction>
</comment>
<evidence type="ECO:0000256" key="7">
    <source>
        <dbReference type="ARBA" id="ARBA00022741"/>
    </source>
</evidence>
<dbReference type="RefSeq" id="WP_130650059.1">
    <property type="nucleotide sequence ID" value="NZ_BMHA01000011.1"/>
</dbReference>
<dbReference type="Pfam" id="PF01923">
    <property type="entry name" value="Cob_adeno_trans"/>
    <property type="match status" value="1"/>
</dbReference>
<dbReference type="GO" id="GO:0008817">
    <property type="term" value="F:corrinoid adenosyltransferase activity"/>
    <property type="evidence" value="ECO:0007669"/>
    <property type="project" value="UniProtKB-UniRule"/>
</dbReference>
<evidence type="ECO:0000256" key="10">
    <source>
        <dbReference type="ARBA" id="ARBA00033334"/>
    </source>
</evidence>
<evidence type="ECO:0000256" key="13">
    <source>
        <dbReference type="ARBA" id="ARBA00048692"/>
    </source>
</evidence>
<dbReference type="InterPro" id="IPR036451">
    <property type="entry name" value="CblAdoTrfase-like_sf"/>
</dbReference>
<dbReference type="EMBL" id="BMHA01000011">
    <property type="protein sequence ID" value="GGI08216.1"/>
    <property type="molecule type" value="Genomic_DNA"/>
</dbReference>
<dbReference type="InterPro" id="IPR029499">
    <property type="entry name" value="PduO-typ"/>
</dbReference>
<dbReference type="NCBIfam" id="TIGR00636">
    <property type="entry name" value="PduO_Nterm"/>
    <property type="match status" value="1"/>
</dbReference>
<dbReference type="GO" id="GO:0005524">
    <property type="term" value="F:ATP binding"/>
    <property type="evidence" value="ECO:0007669"/>
    <property type="project" value="UniProtKB-UniRule"/>
</dbReference>
<dbReference type="PANTHER" id="PTHR12213:SF0">
    <property type="entry name" value="CORRINOID ADENOSYLTRANSFERASE MMAB"/>
    <property type="match status" value="1"/>
</dbReference>
<evidence type="ECO:0000256" key="3">
    <source>
        <dbReference type="ARBA" id="ARBA00012454"/>
    </source>
</evidence>
<evidence type="ECO:0000256" key="8">
    <source>
        <dbReference type="ARBA" id="ARBA00022840"/>
    </source>
</evidence>
<keyword evidence="17" id="KW-1185">Reference proteome</keyword>
<reference evidence="16" key="1">
    <citation type="journal article" date="2014" name="Int. J. Syst. Evol. Microbiol.">
        <title>Complete genome sequence of Corynebacterium casei LMG S-19264T (=DSM 44701T), isolated from a smear-ripened cheese.</title>
        <authorList>
            <consortium name="US DOE Joint Genome Institute (JGI-PGF)"/>
            <person name="Walter F."/>
            <person name="Albersmeier A."/>
            <person name="Kalinowski J."/>
            <person name="Ruckert C."/>
        </authorList>
    </citation>
    <scope>NUCLEOTIDE SEQUENCE</scope>
    <source>
        <strain evidence="16">CGMCC 1.14988</strain>
    </source>
</reference>
<dbReference type="AlphaFoldDB" id="A0A8J3A9Y4"/>
<comment type="similarity">
    <text evidence="2 14">Belongs to the Cob(I)alamin adenosyltransferase family.</text>
</comment>
<evidence type="ECO:0000313" key="17">
    <source>
        <dbReference type="Proteomes" id="UP000650511"/>
    </source>
</evidence>
<dbReference type="OrthoDB" id="9778896at2"/>
<evidence type="ECO:0000256" key="6">
    <source>
        <dbReference type="ARBA" id="ARBA00022679"/>
    </source>
</evidence>
<protein>
    <recommendedName>
        <fullName evidence="4 14">Corrinoid adenosyltransferase</fullName>
        <ecNumber evidence="3 14">2.5.1.17</ecNumber>
    </recommendedName>
    <alternativeName>
        <fullName evidence="9 14">Cob(II)alamin adenosyltransferase</fullName>
    </alternativeName>
    <alternativeName>
        <fullName evidence="11 14">Cob(II)yrinic acid a,c-diamide adenosyltransferase</fullName>
    </alternativeName>
    <alternativeName>
        <fullName evidence="10 14">Cobinamide/cobalamin adenosyltransferase</fullName>
    </alternativeName>
</protein>
<evidence type="ECO:0000313" key="16">
    <source>
        <dbReference type="EMBL" id="GGI08216.1"/>
    </source>
</evidence>
<accession>A0A8J3A9Y4</accession>
<comment type="pathway">
    <text evidence="1 14">Cofactor biosynthesis; adenosylcobalamin biosynthesis; adenosylcobalamin from cob(II)yrinate a,c-diamide: step 2/7.</text>
</comment>
<dbReference type="GO" id="GO:0009236">
    <property type="term" value="P:cobalamin biosynthetic process"/>
    <property type="evidence" value="ECO:0007669"/>
    <property type="project" value="UniProtKB-UniRule"/>
</dbReference>
<keyword evidence="6 14" id="KW-0808">Transferase</keyword>
<evidence type="ECO:0000256" key="2">
    <source>
        <dbReference type="ARBA" id="ARBA00007487"/>
    </source>
</evidence>
<name>A0A8J3A9Y4_9ACTN</name>
<evidence type="ECO:0000256" key="12">
    <source>
        <dbReference type="ARBA" id="ARBA00048555"/>
    </source>
</evidence>
<evidence type="ECO:0000256" key="4">
    <source>
        <dbReference type="ARBA" id="ARBA00020963"/>
    </source>
</evidence>
<proteinExistence type="inferred from homology"/>
<dbReference type="Proteomes" id="UP000650511">
    <property type="component" value="Unassembled WGS sequence"/>
</dbReference>
<gene>
    <name evidence="16" type="primary">yvqK</name>
    <name evidence="16" type="ORF">GCM10011354_27980</name>
</gene>
<dbReference type="UniPathway" id="UPA00148">
    <property type="reaction ID" value="UER00233"/>
</dbReference>
<keyword evidence="5 14" id="KW-0169">Cobalamin biosynthesis</keyword>
<dbReference type="SUPFAM" id="SSF89028">
    <property type="entry name" value="Cobalamin adenosyltransferase-like"/>
    <property type="match status" value="1"/>
</dbReference>
<dbReference type="Gene3D" id="1.20.1200.10">
    <property type="entry name" value="Cobalamin adenosyltransferase-like"/>
    <property type="match status" value="1"/>
</dbReference>
<dbReference type="EC" id="2.5.1.17" evidence="3 14"/>
<evidence type="ECO:0000256" key="11">
    <source>
        <dbReference type="ARBA" id="ARBA00033354"/>
    </source>
</evidence>